<dbReference type="OrthoDB" id="6591518at2"/>
<feature type="domain" description="Polysaccharide pyruvyl transferase" evidence="1">
    <location>
        <begin position="28"/>
        <end position="295"/>
    </location>
</feature>
<dbReference type="PANTHER" id="PTHR36836">
    <property type="entry name" value="COLANIC ACID BIOSYNTHESIS PROTEIN WCAK"/>
    <property type="match status" value="1"/>
</dbReference>
<dbReference type="KEGG" id="osg:BST96_02380"/>
<dbReference type="STRING" id="716816.BST96_02380"/>
<dbReference type="InterPro" id="IPR007345">
    <property type="entry name" value="Polysacch_pyruvyl_Trfase"/>
</dbReference>
<dbReference type="RefSeq" id="WP_085757148.1">
    <property type="nucleotide sequence ID" value="NZ_CP019343.1"/>
</dbReference>
<organism evidence="2 3">
    <name type="scientific">Oceanicoccus sagamiensis</name>
    <dbReference type="NCBI Taxonomy" id="716816"/>
    <lineage>
        <taxon>Bacteria</taxon>
        <taxon>Pseudomonadati</taxon>
        <taxon>Pseudomonadota</taxon>
        <taxon>Gammaproteobacteria</taxon>
        <taxon>Cellvibrionales</taxon>
        <taxon>Spongiibacteraceae</taxon>
        <taxon>Oceanicoccus</taxon>
    </lineage>
</organism>
<dbReference type="EMBL" id="CP019343">
    <property type="protein sequence ID" value="ARN73055.1"/>
    <property type="molecule type" value="Genomic_DNA"/>
</dbReference>
<evidence type="ECO:0000313" key="2">
    <source>
        <dbReference type="EMBL" id="ARN73055.1"/>
    </source>
</evidence>
<reference evidence="2 3" key="1">
    <citation type="submission" date="2016-11" db="EMBL/GenBank/DDBJ databases">
        <title>Trade-off between light-utilization and light-protection in marine flavobacteria.</title>
        <authorList>
            <person name="Kumagai Y."/>
        </authorList>
    </citation>
    <scope>NUCLEOTIDE SEQUENCE [LARGE SCALE GENOMIC DNA]</scope>
    <source>
        <strain evidence="2 3">NBRC 107125</strain>
    </source>
</reference>
<dbReference type="PANTHER" id="PTHR36836:SF1">
    <property type="entry name" value="COLANIC ACID BIOSYNTHESIS PROTEIN WCAK"/>
    <property type="match status" value="1"/>
</dbReference>
<evidence type="ECO:0000313" key="3">
    <source>
        <dbReference type="Proteomes" id="UP000193450"/>
    </source>
</evidence>
<protein>
    <recommendedName>
        <fullName evidence="1">Polysaccharide pyruvyl transferase domain-containing protein</fullName>
    </recommendedName>
</protein>
<evidence type="ECO:0000259" key="1">
    <source>
        <dbReference type="Pfam" id="PF04230"/>
    </source>
</evidence>
<dbReference type="AlphaFoldDB" id="A0A1X9NAV4"/>
<accession>A0A1X9NAV4</accession>
<dbReference type="Proteomes" id="UP000193450">
    <property type="component" value="Chromosome"/>
</dbReference>
<gene>
    <name evidence="2" type="ORF">BST96_02380</name>
</gene>
<sequence>MKTALILNFTGNTYHYGCYGTSNEMYHRLVEAGYLVNFISVRATHSLTVFPDNGEKFTSAQFANEFLKENAAIATAIDETDLVVVNGEGTLHRLSKGSMTLLYLIYLSKQFMKKRVLLINHSVFPNGGTERGDFDGIYKLALSALDDVVIREPLSAEFYSSAGIRFRQGFDSLPLYIGRYDLLGIRNEVLDQQKILLCGGIHYPEAVIKTLVEQLSAYKKDYSFEFVLGGKAHLAQEDAVICEQFQKAGLDIKLVTAGSFEHWCRVIASAAVLISGRFHYSIAGLALGVPCITFPSNTPKVQGVYQLLEEDGYLKWSDTDFENRFKQLLTDALNGELGLSEEKRIMMVEYAEKNYDLLGVY</sequence>
<name>A0A1X9NAV4_9GAMM</name>
<proteinExistence type="predicted"/>
<dbReference type="Pfam" id="PF04230">
    <property type="entry name" value="PS_pyruv_trans"/>
    <property type="match status" value="1"/>
</dbReference>
<keyword evidence="3" id="KW-1185">Reference proteome</keyword>